<evidence type="ECO:0000256" key="4">
    <source>
        <dbReference type="SAM" id="Phobius"/>
    </source>
</evidence>
<dbReference type="GO" id="GO:0030288">
    <property type="term" value="C:outer membrane-bounded periplasmic space"/>
    <property type="evidence" value="ECO:0007669"/>
    <property type="project" value="UniProtKB-ARBA"/>
</dbReference>
<dbReference type="Gene3D" id="3.40.190.10">
    <property type="entry name" value="Periplasmic binding protein-like II"/>
    <property type="match status" value="1"/>
</dbReference>
<dbReference type="Pfam" id="PF00496">
    <property type="entry name" value="SBP_bac_5"/>
    <property type="match status" value="1"/>
</dbReference>
<feature type="transmembrane region" description="Helical" evidence="4">
    <location>
        <begin position="23"/>
        <end position="42"/>
    </location>
</feature>
<dbReference type="GO" id="GO:0015833">
    <property type="term" value="P:peptide transport"/>
    <property type="evidence" value="ECO:0007669"/>
    <property type="project" value="TreeGrafter"/>
</dbReference>
<dbReference type="GO" id="GO:0043190">
    <property type="term" value="C:ATP-binding cassette (ABC) transporter complex"/>
    <property type="evidence" value="ECO:0007669"/>
    <property type="project" value="InterPro"/>
</dbReference>
<dbReference type="PANTHER" id="PTHR30290">
    <property type="entry name" value="PERIPLASMIC BINDING COMPONENT OF ABC TRANSPORTER"/>
    <property type="match status" value="1"/>
</dbReference>
<gene>
    <name evidence="6" type="primary">appA_2</name>
    <name evidence="6" type="ORF">DSM104443_01083</name>
</gene>
<dbReference type="FunFam" id="3.10.105.10:FF:000006">
    <property type="entry name" value="Peptide ABC transporter substrate-binding protein"/>
    <property type="match status" value="1"/>
</dbReference>
<comment type="similarity">
    <text evidence="1">Belongs to the bacterial solute-binding protein 5 family.</text>
</comment>
<organism evidence="6 7">
    <name type="scientific">Usitatibacter rugosus</name>
    <dbReference type="NCBI Taxonomy" id="2732067"/>
    <lineage>
        <taxon>Bacteria</taxon>
        <taxon>Pseudomonadati</taxon>
        <taxon>Pseudomonadota</taxon>
        <taxon>Betaproteobacteria</taxon>
        <taxon>Nitrosomonadales</taxon>
        <taxon>Usitatibacteraceae</taxon>
        <taxon>Usitatibacter</taxon>
    </lineage>
</organism>
<accession>A0A6M4GSF2</accession>
<keyword evidence="2" id="KW-0813">Transport</keyword>
<feature type="domain" description="Solute-binding protein family 5" evidence="5">
    <location>
        <begin position="118"/>
        <end position="506"/>
    </location>
</feature>
<dbReference type="FunFam" id="3.40.190.10:FF:000251">
    <property type="entry name" value="Peptide ABC transporter substrate-binding protein"/>
    <property type="match status" value="1"/>
</dbReference>
<dbReference type="KEGG" id="uru:DSM104443_01083"/>
<dbReference type="InterPro" id="IPR000914">
    <property type="entry name" value="SBP_5_dom"/>
</dbReference>
<keyword evidence="4" id="KW-0472">Membrane</keyword>
<keyword evidence="3" id="KW-0732">Signal</keyword>
<keyword evidence="4" id="KW-0812">Transmembrane</keyword>
<dbReference type="InterPro" id="IPR039424">
    <property type="entry name" value="SBP_5"/>
</dbReference>
<dbReference type="GO" id="GO:1904680">
    <property type="term" value="F:peptide transmembrane transporter activity"/>
    <property type="evidence" value="ECO:0007669"/>
    <property type="project" value="TreeGrafter"/>
</dbReference>
<keyword evidence="7" id="KW-1185">Reference proteome</keyword>
<dbReference type="EMBL" id="CP053069">
    <property type="protein sequence ID" value="QJR10032.1"/>
    <property type="molecule type" value="Genomic_DNA"/>
</dbReference>
<reference evidence="6 7" key="1">
    <citation type="submission" date="2020-04" db="EMBL/GenBank/DDBJ databases">
        <title>Usitatibacter rugosus gen. nov., sp. nov. and Usitatibacter palustris sp. nov., novel members of Usitatibacteraceae fam. nov. within the order Nitrosomonadales isolated from soil.</title>
        <authorList>
            <person name="Huber K.J."/>
            <person name="Neumann-Schaal M."/>
            <person name="Geppert A."/>
            <person name="Luckner M."/>
            <person name="Wanner G."/>
            <person name="Overmann J."/>
        </authorList>
    </citation>
    <scope>NUCLEOTIDE SEQUENCE [LARGE SCALE GENOMIC DNA]</scope>
    <source>
        <strain evidence="6 7">0125_3</strain>
    </source>
</reference>
<dbReference type="Proteomes" id="UP000501534">
    <property type="component" value="Chromosome"/>
</dbReference>
<evidence type="ECO:0000256" key="3">
    <source>
        <dbReference type="ARBA" id="ARBA00022729"/>
    </source>
</evidence>
<evidence type="ECO:0000256" key="2">
    <source>
        <dbReference type="ARBA" id="ARBA00022448"/>
    </source>
</evidence>
<evidence type="ECO:0000259" key="5">
    <source>
        <dbReference type="Pfam" id="PF00496"/>
    </source>
</evidence>
<dbReference type="AlphaFoldDB" id="A0A6M4GSF2"/>
<protein>
    <submittedName>
        <fullName evidence="6">Oligopeptide-binding protein AppA</fullName>
    </submittedName>
</protein>
<dbReference type="SUPFAM" id="SSF53850">
    <property type="entry name" value="Periplasmic binding protein-like II"/>
    <property type="match status" value="1"/>
</dbReference>
<keyword evidence="4" id="KW-1133">Transmembrane helix</keyword>
<evidence type="ECO:0000313" key="7">
    <source>
        <dbReference type="Proteomes" id="UP000501534"/>
    </source>
</evidence>
<dbReference type="PIRSF" id="PIRSF002741">
    <property type="entry name" value="MppA"/>
    <property type="match status" value="1"/>
</dbReference>
<dbReference type="PROSITE" id="PS51318">
    <property type="entry name" value="TAT"/>
    <property type="match status" value="1"/>
</dbReference>
<proteinExistence type="inferred from homology"/>
<dbReference type="PANTHER" id="PTHR30290:SF65">
    <property type="entry name" value="MONOACYL PHOSPHATIDYLINOSITOL TETRAMANNOSIDE-BINDING PROTEIN LPQW-RELATED"/>
    <property type="match status" value="1"/>
</dbReference>
<dbReference type="CDD" id="cd08513">
    <property type="entry name" value="PBP2_thermophilic_Hb8_like"/>
    <property type="match status" value="1"/>
</dbReference>
<dbReference type="InterPro" id="IPR030678">
    <property type="entry name" value="Peptide/Ni-bd"/>
</dbReference>
<dbReference type="RefSeq" id="WP_171090234.1">
    <property type="nucleotide sequence ID" value="NZ_CP053069.1"/>
</dbReference>
<dbReference type="Gene3D" id="3.10.105.10">
    <property type="entry name" value="Dipeptide-binding Protein, Domain 3"/>
    <property type="match status" value="1"/>
</dbReference>
<sequence>MNEQDIRGLVEDVREGRISRREFIHYMIGAGLSVPMAGTILMHSGVANAQAYGSFAYKPTKRGGGGVVKLLMWQGPTLLNPHFATGTKDQYGSRMFYEPLAAWDGDGNLVPLLAAEIPSLANGGVGKDGKTVTWKLKKGVTWHDGKPFTADDVIFNHAYASDPATACTTISSYKDNKVEKIDSHTVKVTFNKPTPFWADPFVGTRGCIIPKHLFEAFSGAKSRDAPANLKPVGTGPYLFVDFRPGDLVSGKIYPNYHEANRPHFDAFEMKGGGDAVSAARAVLQTGEFDYAWNMQVEDEILLRLEAGGKGKVNIVPGGGLEMVQLNYTDPWNEVEGERASLKSKHPSLTDPAVREAFTLLIDRVSIQQHIYGRTGISTRNFVNQPTRFASKDNKFEFNTDKAAAILEAAGWKKGSDGIRAKDGKKLKYVFQTSINAPRQKVQQIIKQACTKVGIDLELKQVVASVFFSSDVANVDTYTKFFCDVQMYQTTQTQPDPEIFINQFCSWEASTKENKWQGRNITRYINADFDKIFRQAEAELDPVKRSAMFVEMNENLVKNRAIYPLVNRPAVHAVSNKMRLPLTGWDNDTAFIKDWFREG</sequence>
<name>A0A6M4GSF2_9PROT</name>
<dbReference type="InterPro" id="IPR006311">
    <property type="entry name" value="TAT_signal"/>
</dbReference>
<evidence type="ECO:0000313" key="6">
    <source>
        <dbReference type="EMBL" id="QJR10032.1"/>
    </source>
</evidence>
<evidence type="ECO:0000256" key="1">
    <source>
        <dbReference type="ARBA" id="ARBA00005695"/>
    </source>
</evidence>